<accession>S4MDR1</accession>
<dbReference type="EMBL" id="AOPY01001693">
    <property type="protein sequence ID" value="EPJ34531.1"/>
    <property type="molecule type" value="Genomic_DNA"/>
</dbReference>
<evidence type="ECO:0000313" key="2">
    <source>
        <dbReference type="Proteomes" id="UP000015001"/>
    </source>
</evidence>
<comment type="caution">
    <text evidence="1">The sequence shown here is derived from an EMBL/GenBank/DDBJ whole genome shotgun (WGS) entry which is preliminary data.</text>
</comment>
<dbReference type="HOGENOM" id="CLU_2221627_0_0_11"/>
<gene>
    <name evidence="1" type="ORF">STAFG_8395</name>
</gene>
<dbReference type="Proteomes" id="UP000015001">
    <property type="component" value="Unassembled WGS sequence"/>
</dbReference>
<dbReference type="PATRIC" id="fig|1283301.3.peg.8331"/>
<organism evidence="1 2">
    <name type="scientific">Streptomyces afghaniensis 772</name>
    <dbReference type="NCBI Taxonomy" id="1283301"/>
    <lineage>
        <taxon>Bacteria</taxon>
        <taxon>Bacillati</taxon>
        <taxon>Actinomycetota</taxon>
        <taxon>Actinomycetes</taxon>
        <taxon>Kitasatosporales</taxon>
        <taxon>Streptomycetaceae</taxon>
        <taxon>Streptomyces</taxon>
    </lineage>
</organism>
<proteinExistence type="predicted"/>
<protein>
    <submittedName>
        <fullName evidence="1">Uncharacterized protein</fullName>
    </submittedName>
</protein>
<name>S4MDR1_9ACTN</name>
<keyword evidence="2" id="KW-1185">Reference proteome</keyword>
<reference evidence="1 2" key="1">
    <citation type="submission" date="2013-02" db="EMBL/GenBank/DDBJ databases">
        <title>Draft Genome Sequence of Streptomyces afghaniensis, Which Produces Compounds of the Julimycin B-Complex.</title>
        <authorList>
            <person name="Gruening B.A."/>
            <person name="Praeg A."/>
            <person name="Erxleben A."/>
            <person name="Guenther S."/>
            <person name="Fiedler H.-P."/>
            <person name="Goodfellow M."/>
            <person name="Mueller M."/>
        </authorList>
    </citation>
    <scope>NUCLEOTIDE SEQUENCE [LARGE SCALE GENOMIC DNA]</scope>
    <source>
        <strain evidence="1 2">772</strain>
    </source>
</reference>
<dbReference type="AlphaFoldDB" id="S4MDR1"/>
<sequence>MGVLGACCGGSFHDEIQLVGSGGSDHGDRFTFALSDFLAVRPANGERLEVMCSTLREHGRDVPGPRPRLWTSSAEFPDAVEIAALRLPVNPSVHLFGAWTIPAGRR</sequence>
<evidence type="ECO:0000313" key="1">
    <source>
        <dbReference type="EMBL" id="EPJ34531.1"/>
    </source>
</evidence>